<dbReference type="Pfam" id="PF01535">
    <property type="entry name" value="PPR"/>
    <property type="match status" value="2"/>
</dbReference>
<dbReference type="GO" id="GO:0009451">
    <property type="term" value="P:RNA modification"/>
    <property type="evidence" value="ECO:0007669"/>
    <property type="project" value="InterPro"/>
</dbReference>
<keyword evidence="1" id="KW-0677">Repeat</keyword>
<comment type="caution">
    <text evidence="3">The sequence shown here is derived from an EMBL/GenBank/DDBJ whole genome shotgun (WGS) entry which is preliminary data.</text>
</comment>
<sequence>MDLSTVNKNLISEKEEVKEMMVFVIEERLRRRGGSCNAGPCDEAMEFYHKMFDLGITLNKFTFPFVLKTCSGLKVLEIGKEIYSHVKRSGLDSDVYICTALVDFYAKCGCLYEAKDLFDKRSHKDVVAWNAMIAGSSLHGRYEDTVRLIFEMQDSGTSPNSSTLVAVLPTIGQAKALRQGKSMHGYCVRKVVYHDVVMLTALLDMYAKCDSLEYARRIFGTISVAL</sequence>
<evidence type="ECO:0000313" key="3">
    <source>
        <dbReference type="EMBL" id="KAF9606538.1"/>
    </source>
</evidence>
<dbReference type="AlphaFoldDB" id="A0A835I025"/>
<dbReference type="PANTHER" id="PTHR24015">
    <property type="entry name" value="OS07G0578800 PROTEIN-RELATED"/>
    <property type="match status" value="1"/>
</dbReference>
<organism evidence="3 4">
    <name type="scientific">Coptis chinensis</name>
    <dbReference type="NCBI Taxonomy" id="261450"/>
    <lineage>
        <taxon>Eukaryota</taxon>
        <taxon>Viridiplantae</taxon>
        <taxon>Streptophyta</taxon>
        <taxon>Embryophyta</taxon>
        <taxon>Tracheophyta</taxon>
        <taxon>Spermatophyta</taxon>
        <taxon>Magnoliopsida</taxon>
        <taxon>Ranunculales</taxon>
        <taxon>Ranunculaceae</taxon>
        <taxon>Coptidoideae</taxon>
        <taxon>Coptis</taxon>
    </lineage>
</organism>
<dbReference type="EMBL" id="JADFTS010000005">
    <property type="protein sequence ID" value="KAF9606538.1"/>
    <property type="molecule type" value="Genomic_DNA"/>
</dbReference>
<reference evidence="3 4" key="1">
    <citation type="submission" date="2020-10" db="EMBL/GenBank/DDBJ databases">
        <title>The Coptis chinensis genome and diversification of protoberbering-type alkaloids.</title>
        <authorList>
            <person name="Wang B."/>
            <person name="Shu S."/>
            <person name="Song C."/>
            <person name="Liu Y."/>
        </authorList>
    </citation>
    <scope>NUCLEOTIDE SEQUENCE [LARGE SCALE GENOMIC DNA]</scope>
    <source>
        <strain evidence="3">HL-2020</strain>
        <tissue evidence="3">Leaf</tissue>
    </source>
</reference>
<dbReference type="GO" id="GO:0003723">
    <property type="term" value="F:RNA binding"/>
    <property type="evidence" value="ECO:0007669"/>
    <property type="project" value="InterPro"/>
</dbReference>
<dbReference type="OrthoDB" id="185373at2759"/>
<dbReference type="NCBIfam" id="TIGR00756">
    <property type="entry name" value="PPR"/>
    <property type="match status" value="1"/>
</dbReference>
<dbReference type="FunFam" id="1.25.40.10:FF:000682">
    <property type="entry name" value="Pentatricopeptide repeat-containing protein At3g16610"/>
    <property type="match status" value="1"/>
</dbReference>
<proteinExistence type="predicted"/>
<dbReference type="InterPro" id="IPR011990">
    <property type="entry name" value="TPR-like_helical_dom_sf"/>
</dbReference>
<dbReference type="PROSITE" id="PS51375">
    <property type="entry name" value="PPR"/>
    <property type="match status" value="1"/>
</dbReference>
<dbReference type="InterPro" id="IPR002885">
    <property type="entry name" value="PPR_rpt"/>
</dbReference>
<evidence type="ECO:0000256" key="1">
    <source>
        <dbReference type="ARBA" id="ARBA00022737"/>
    </source>
</evidence>
<dbReference type="Pfam" id="PF13041">
    <property type="entry name" value="PPR_2"/>
    <property type="match status" value="1"/>
</dbReference>
<protein>
    <recommendedName>
        <fullName evidence="5">Pentatricopeptide repeat-containing protein</fullName>
    </recommendedName>
</protein>
<name>A0A835I025_9MAGN</name>
<feature type="repeat" description="PPR" evidence="2">
    <location>
        <begin position="125"/>
        <end position="159"/>
    </location>
</feature>
<evidence type="ECO:0000313" key="4">
    <source>
        <dbReference type="Proteomes" id="UP000631114"/>
    </source>
</evidence>
<dbReference type="Proteomes" id="UP000631114">
    <property type="component" value="Unassembled WGS sequence"/>
</dbReference>
<dbReference type="InterPro" id="IPR046960">
    <property type="entry name" value="PPR_At4g14850-like_plant"/>
</dbReference>
<dbReference type="Gene3D" id="1.25.40.10">
    <property type="entry name" value="Tetratricopeptide repeat domain"/>
    <property type="match status" value="1"/>
</dbReference>
<evidence type="ECO:0008006" key="5">
    <source>
        <dbReference type="Google" id="ProtNLM"/>
    </source>
</evidence>
<evidence type="ECO:0000256" key="2">
    <source>
        <dbReference type="PROSITE-ProRule" id="PRU00708"/>
    </source>
</evidence>
<accession>A0A835I025</accession>
<keyword evidence="4" id="KW-1185">Reference proteome</keyword>
<dbReference type="PANTHER" id="PTHR24015:SF548">
    <property type="entry name" value="OS08G0340900 PROTEIN"/>
    <property type="match status" value="1"/>
</dbReference>
<gene>
    <name evidence="3" type="ORF">IFM89_026001</name>
</gene>